<evidence type="ECO:0000256" key="7">
    <source>
        <dbReference type="ARBA" id="ARBA00023180"/>
    </source>
</evidence>
<feature type="transmembrane region" description="Helical" evidence="8">
    <location>
        <begin position="319"/>
        <end position="341"/>
    </location>
</feature>
<evidence type="ECO:0000256" key="6">
    <source>
        <dbReference type="ARBA" id="ARBA00023157"/>
    </source>
</evidence>
<keyword evidence="8" id="KW-1133">Transmembrane helix</keyword>
<keyword evidence="7" id="KW-0325">Glycoprotein</keyword>
<proteinExistence type="predicted"/>
<keyword evidence="8" id="KW-0812">Transmembrane</keyword>
<keyword evidence="6" id="KW-1015">Disulfide bond</keyword>
<evidence type="ECO:0000256" key="8">
    <source>
        <dbReference type="SAM" id="Phobius"/>
    </source>
</evidence>
<feature type="domain" description="Immunoglobulin" evidence="10">
    <location>
        <begin position="201"/>
        <end position="297"/>
    </location>
</feature>
<dbReference type="InterPro" id="IPR003598">
    <property type="entry name" value="Ig_sub2"/>
</dbReference>
<dbReference type="Pfam" id="PF07686">
    <property type="entry name" value="V-set"/>
    <property type="match status" value="1"/>
</dbReference>
<dbReference type="InterPro" id="IPR003599">
    <property type="entry name" value="Ig_sub"/>
</dbReference>
<feature type="transmembrane region" description="Helical" evidence="8">
    <location>
        <begin position="125"/>
        <end position="145"/>
    </location>
</feature>
<dbReference type="PANTHER" id="PTHR19433">
    <property type="entry name" value="T-CELL RECEPTOR ALPHA CHAIN V REGION-RELATED"/>
    <property type="match status" value="1"/>
</dbReference>
<keyword evidence="2" id="KW-1003">Cell membrane</keyword>
<sequence>MCYFTDLLIWCQAAETLTDQLTDLGQNVTVNCDFDVKEVNWLLLKLPDPPVVILRTFSSARYYNNKFRHKYSVQRKPHLFIHNVTVDELGLYYCVTTDSPPKYSNGTRLHITELTESNNQIQWPIIVLISAFIIGLLIIVIIGLVKRYIDVTARSKNYTVAKNSNNLQCAEMNFPGNTRYCPEQSMIVYNVLMWCRAAETLTDQLTDLGQNVTINCDLDVNEVIWSLLKLDSPVLILRTFTTTAPFYLNNTFRDKYKVQSKNNLFIINVTIDDLGVYYCMKIDPPQKYSSGTRLYIIEPTTEIWSHTVVECTEENQTRWHITILISALLNVLLITVITGLLRSLIYGTRDKHFKELQVMDFEQSQDSTQVQYVTVDFPRYVKGFSPATLHFYSCRKQDLLYPQTPCSSV</sequence>
<evidence type="ECO:0000256" key="3">
    <source>
        <dbReference type="ARBA" id="ARBA00022729"/>
    </source>
</evidence>
<comment type="caution">
    <text evidence="11">The sequence shown here is derived from an EMBL/GenBank/DDBJ whole genome shotgun (WGS) entry which is preliminary data.</text>
</comment>
<evidence type="ECO:0000313" key="12">
    <source>
        <dbReference type="Proteomes" id="UP000830375"/>
    </source>
</evidence>
<evidence type="ECO:0000256" key="4">
    <source>
        <dbReference type="ARBA" id="ARBA00022859"/>
    </source>
</evidence>
<dbReference type="InterPro" id="IPR013106">
    <property type="entry name" value="Ig_V-set"/>
</dbReference>
<name>A0ABQ8L6E7_LABRO</name>
<dbReference type="InterPro" id="IPR036179">
    <property type="entry name" value="Ig-like_dom_sf"/>
</dbReference>
<gene>
    <name evidence="11" type="ORF">H4Q32_026847</name>
</gene>
<dbReference type="InterPro" id="IPR052051">
    <property type="entry name" value="TCR_complex_component"/>
</dbReference>
<keyword evidence="4" id="KW-0391">Immunity</keyword>
<dbReference type="SMART" id="SM00409">
    <property type="entry name" value="IG"/>
    <property type="match status" value="2"/>
</dbReference>
<feature type="domain" description="Immunoglobulin" evidence="10">
    <location>
        <begin position="17"/>
        <end position="112"/>
    </location>
</feature>
<dbReference type="EMBL" id="JACTAM010001522">
    <property type="protein sequence ID" value="KAI2646295.1"/>
    <property type="molecule type" value="Genomic_DNA"/>
</dbReference>
<dbReference type="Proteomes" id="UP000830375">
    <property type="component" value="Unassembled WGS sequence"/>
</dbReference>
<dbReference type="SMART" id="SM00408">
    <property type="entry name" value="IGc2"/>
    <property type="match status" value="2"/>
</dbReference>
<accession>A0ABQ8L6E7</accession>
<keyword evidence="3" id="KW-0732">Signal</keyword>
<evidence type="ECO:0000259" key="9">
    <source>
        <dbReference type="SMART" id="SM00408"/>
    </source>
</evidence>
<feature type="domain" description="Immunoglobulin subtype 2" evidence="9">
    <location>
        <begin position="23"/>
        <end position="101"/>
    </location>
</feature>
<evidence type="ECO:0000259" key="10">
    <source>
        <dbReference type="SMART" id="SM00409"/>
    </source>
</evidence>
<keyword evidence="5 8" id="KW-0472">Membrane</keyword>
<dbReference type="SUPFAM" id="SSF48726">
    <property type="entry name" value="Immunoglobulin"/>
    <property type="match status" value="2"/>
</dbReference>
<comment type="subcellular location">
    <subcellularLocation>
        <location evidence="1">Cell membrane</location>
    </subcellularLocation>
</comment>
<dbReference type="InterPro" id="IPR013783">
    <property type="entry name" value="Ig-like_fold"/>
</dbReference>
<evidence type="ECO:0000256" key="1">
    <source>
        <dbReference type="ARBA" id="ARBA00004236"/>
    </source>
</evidence>
<reference evidence="11 12" key="1">
    <citation type="submission" date="2022-01" db="EMBL/GenBank/DDBJ databases">
        <title>A high-quality chromosome-level genome assembly of rohu carp, Labeo rohita.</title>
        <authorList>
            <person name="Arick M.A. II"/>
            <person name="Hsu C.-Y."/>
            <person name="Magbanua Z."/>
            <person name="Pechanova O."/>
            <person name="Grover C."/>
            <person name="Miller E."/>
            <person name="Thrash A."/>
            <person name="Ezzel L."/>
            <person name="Alam S."/>
            <person name="Benzie J."/>
            <person name="Hamilton M."/>
            <person name="Karsi A."/>
            <person name="Lawrence M.L."/>
            <person name="Peterson D.G."/>
        </authorList>
    </citation>
    <scope>NUCLEOTIDE SEQUENCE [LARGE SCALE GENOMIC DNA]</scope>
    <source>
        <strain evidence="12">BAU-BD-2019</strain>
        <tissue evidence="11">Blood</tissue>
    </source>
</reference>
<dbReference type="Gene3D" id="2.60.40.10">
    <property type="entry name" value="Immunoglobulins"/>
    <property type="match status" value="2"/>
</dbReference>
<evidence type="ECO:0000313" key="11">
    <source>
        <dbReference type="EMBL" id="KAI2646295.1"/>
    </source>
</evidence>
<organism evidence="11 12">
    <name type="scientific">Labeo rohita</name>
    <name type="common">Indian major carp</name>
    <name type="synonym">Cyprinus rohita</name>
    <dbReference type="NCBI Taxonomy" id="84645"/>
    <lineage>
        <taxon>Eukaryota</taxon>
        <taxon>Metazoa</taxon>
        <taxon>Chordata</taxon>
        <taxon>Craniata</taxon>
        <taxon>Vertebrata</taxon>
        <taxon>Euteleostomi</taxon>
        <taxon>Actinopterygii</taxon>
        <taxon>Neopterygii</taxon>
        <taxon>Teleostei</taxon>
        <taxon>Ostariophysi</taxon>
        <taxon>Cypriniformes</taxon>
        <taxon>Cyprinidae</taxon>
        <taxon>Labeoninae</taxon>
        <taxon>Labeonini</taxon>
        <taxon>Labeo</taxon>
    </lineage>
</organism>
<feature type="domain" description="Immunoglobulin subtype 2" evidence="9">
    <location>
        <begin position="207"/>
        <end position="286"/>
    </location>
</feature>
<protein>
    <submittedName>
        <fullName evidence="11">Ig kappa chain V-III region 50S10.1</fullName>
    </submittedName>
</protein>
<evidence type="ECO:0000256" key="2">
    <source>
        <dbReference type="ARBA" id="ARBA00022475"/>
    </source>
</evidence>
<keyword evidence="12" id="KW-1185">Reference proteome</keyword>
<evidence type="ECO:0000256" key="5">
    <source>
        <dbReference type="ARBA" id="ARBA00023136"/>
    </source>
</evidence>
<dbReference type="PANTHER" id="PTHR19433:SF111">
    <property type="entry name" value="T CELL RECEPTOR ALPHA VARIABLE 4"/>
    <property type="match status" value="1"/>
</dbReference>